<name>A0A9J6P4G1_9CLOT</name>
<accession>A0A9J6P4G1</accession>
<dbReference type="Proteomes" id="UP001056429">
    <property type="component" value="Unassembled WGS sequence"/>
</dbReference>
<evidence type="ECO:0000313" key="2">
    <source>
        <dbReference type="EMBL" id="MCM1991658.1"/>
    </source>
</evidence>
<comment type="caution">
    <text evidence="2">The sequence shown here is derived from an EMBL/GenBank/DDBJ whole genome shotgun (WGS) entry which is preliminary data.</text>
</comment>
<dbReference type="EMBL" id="JAGSOJ010000004">
    <property type="protein sequence ID" value="MCM1991658.1"/>
    <property type="molecule type" value="Genomic_DNA"/>
</dbReference>
<reference evidence="2" key="1">
    <citation type="journal article" date="2021" name="mSystems">
        <title>Bacteria and Archaea Synergistically Convert Glycine Betaine to Biogenic Methane in the Formosa Cold Seep of the South China Sea.</title>
        <authorList>
            <person name="Li L."/>
            <person name="Zhang W."/>
            <person name="Zhang S."/>
            <person name="Song L."/>
            <person name="Sun Q."/>
            <person name="Zhang H."/>
            <person name="Xiang H."/>
            <person name="Dong X."/>
        </authorList>
    </citation>
    <scope>NUCLEOTIDE SEQUENCE</scope>
    <source>
        <strain evidence="2">ZWT</strain>
    </source>
</reference>
<evidence type="ECO:0000313" key="3">
    <source>
        <dbReference type="Proteomes" id="UP001056429"/>
    </source>
</evidence>
<dbReference type="RefSeq" id="WP_250860801.1">
    <property type="nucleotide sequence ID" value="NZ_JAGSOJ010000004.1"/>
</dbReference>
<organism evidence="2 3">
    <name type="scientific">Oceanirhabdus seepicola</name>
    <dbReference type="NCBI Taxonomy" id="2828781"/>
    <lineage>
        <taxon>Bacteria</taxon>
        <taxon>Bacillati</taxon>
        <taxon>Bacillota</taxon>
        <taxon>Clostridia</taxon>
        <taxon>Eubacteriales</taxon>
        <taxon>Clostridiaceae</taxon>
        <taxon>Oceanirhabdus</taxon>
    </lineage>
</organism>
<reference evidence="2" key="2">
    <citation type="submission" date="2021-04" db="EMBL/GenBank/DDBJ databases">
        <authorList>
            <person name="Dong X."/>
        </authorList>
    </citation>
    <scope>NUCLEOTIDE SEQUENCE</scope>
    <source>
        <strain evidence="2">ZWT</strain>
    </source>
</reference>
<keyword evidence="3" id="KW-1185">Reference proteome</keyword>
<sequence length="48" mass="5584">MDKIQMSKDQVSRLQSKVDTNPNASESEKENLKKVQSKADKSYWKNIK</sequence>
<evidence type="ECO:0000256" key="1">
    <source>
        <dbReference type="SAM" id="MobiDB-lite"/>
    </source>
</evidence>
<proteinExistence type="predicted"/>
<feature type="compositionally biased region" description="Basic and acidic residues" evidence="1">
    <location>
        <begin position="26"/>
        <end position="48"/>
    </location>
</feature>
<protein>
    <submittedName>
        <fullName evidence="2">Uncharacterized protein</fullName>
    </submittedName>
</protein>
<feature type="region of interest" description="Disordered" evidence="1">
    <location>
        <begin position="1"/>
        <end position="48"/>
    </location>
</feature>
<feature type="compositionally biased region" description="Polar residues" evidence="1">
    <location>
        <begin position="7"/>
        <end position="25"/>
    </location>
</feature>
<gene>
    <name evidence="2" type="ORF">KDK92_18125</name>
</gene>
<dbReference type="AlphaFoldDB" id="A0A9J6P4G1"/>